<evidence type="ECO:0000256" key="2">
    <source>
        <dbReference type="ARBA" id="ARBA00008335"/>
    </source>
</evidence>
<evidence type="ECO:0000256" key="21">
    <source>
        <dbReference type="ARBA" id="ARBA00044985"/>
    </source>
</evidence>
<evidence type="ECO:0000256" key="15">
    <source>
        <dbReference type="ARBA" id="ARBA00044899"/>
    </source>
</evidence>
<evidence type="ECO:0000256" key="16">
    <source>
        <dbReference type="ARBA" id="ARBA00044900"/>
    </source>
</evidence>
<dbReference type="Gene3D" id="1.20.1250.20">
    <property type="entry name" value="MFS general substrate transporter like domains"/>
    <property type="match status" value="2"/>
</dbReference>
<gene>
    <name evidence="27" type="primary">sauU</name>
    <name evidence="27" type="ORF">DSM104443_03817</name>
</gene>
<evidence type="ECO:0000313" key="27">
    <source>
        <dbReference type="EMBL" id="QJR12724.1"/>
    </source>
</evidence>
<dbReference type="PANTHER" id="PTHR23512">
    <property type="entry name" value="MAJOR FACILITATOR SUPERFAMILY DOMAIN-CONTAINING PROTEIN 1"/>
    <property type="match status" value="1"/>
</dbReference>
<dbReference type="InterPro" id="IPR020846">
    <property type="entry name" value="MFS_dom"/>
</dbReference>
<keyword evidence="7" id="KW-0458">Lysosome</keyword>
<feature type="transmembrane region" description="Helical" evidence="25">
    <location>
        <begin position="169"/>
        <end position="188"/>
    </location>
</feature>
<dbReference type="PROSITE" id="PS51257">
    <property type="entry name" value="PROKAR_LIPOPROTEIN"/>
    <property type="match status" value="1"/>
</dbReference>
<organism evidence="27 28">
    <name type="scientific">Usitatibacter rugosus</name>
    <dbReference type="NCBI Taxonomy" id="2732067"/>
    <lineage>
        <taxon>Bacteria</taxon>
        <taxon>Pseudomonadati</taxon>
        <taxon>Pseudomonadota</taxon>
        <taxon>Betaproteobacteria</taxon>
        <taxon>Nitrosomonadales</taxon>
        <taxon>Usitatibacteraceae</taxon>
        <taxon>Usitatibacter</taxon>
    </lineage>
</organism>
<feature type="transmembrane region" description="Helical" evidence="25">
    <location>
        <begin position="318"/>
        <end position="341"/>
    </location>
</feature>
<dbReference type="SUPFAM" id="SSF103473">
    <property type="entry name" value="MFS general substrate transporter"/>
    <property type="match status" value="1"/>
</dbReference>
<evidence type="ECO:0000256" key="3">
    <source>
        <dbReference type="ARBA" id="ARBA00022448"/>
    </source>
</evidence>
<feature type="transmembrane region" description="Helical" evidence="25">
    <location>
        <begin position="135"/>
        <end position="157"/>
    </location>
</feature>
<comment type="catalytic activity">
    <reaction evidence="20">
        <text>L-lysyl-glycine(out) = L-lysyl-glycine(in)</text>
        <dbReference type="Rhea" id="RHEA:79407"/>
        <dbReference type="ChEBI" id="CHEBI:191202"/>
    </reaction>
</comment>
<comment type="catalytic activity">
    <reaction evidence="12">
        <text>L-lysyl-L-alpha-amino acid(out) = L-lysyl-L-alpha-amino acid(in)</text>
        <dbReference type="Rhea" id="RHEA:79387"/>
        <dbReference type="ChEBI" id="CHEBI:229965"/>
    </reaction>
</comment>
<dbReference type="Proteomes" id="UP000501534">
    <property type="component" value="Chromosome"/>
</dbReference>
<evidence type="ECO:0000256" key="6">
    <source>
        <dbReference type="ARBA" id="ARBA00023136"/>
    </source>
</evidence>
<evidence type="ECO:0000256" key="22">
    <source>
        <dbReference type="ARBA" id="ARBA00045018"/>
    </source>
</evidence>
<dbReference type="AlphaFoldDB" id="A0A6M4H2A4"/>
<evidence type="ECO:0000256" key="13">
    <source>
        <dbReference type="ARBA" id="ARBA00044893"/>
    </source>
</evidence>
<evidence type="ECO:0000256" key="24">
    <source>
        <dbReference type="ARBA" id="ARBA00046376"/>
    </source>
</evidence>
<evidence type="ECO:0000256" key="11">
    <source>
        <dbReference type="ARBA" id="ARBA00044884"/>
    </source>
</evidence>
<comment type="catalytic activity">
    <reaction evidence="9">
        <text>L-histidyl-glycine(out) = L-histidyl-glycine(in)</text>
        <dbReference type="Rhea" id="RHEA:79395"/>
        <dbReference type="ChEBI" id="CHEBI:229957"/>
    </reaction>
</comment>
<evidence type="ECO:0000256" key="9">
    <source>
        <dbReference type="ARBA" id="ARBA00044878"/>
    </source>
</evidence>
<proteinExistence type="inferred from homology"/>
<feature type="transmembrane region" description="Helical" evidence="25">
    <location>
        <begin position="227"/>
        <end position="249"/>
    </location>
</feature>
<comment type="catalytic activity">
    <reaction evidence="13">
        <text>L-alpha-aminoacyl-L-lysine(out) = L-alpha-aminoacyl-L-lysine(in)</text>
        <dbReference type="Rhea" id="RHEA:79383"/>
        <dbReference type="ChEBI" id="CHEBI:229966"/>
    </reaction>
</comment>
<dbReference type="EMBL" id="CP053069">
    <property type="protein sequence ID" value="QJR12724.1"/>
    <property type="molecule type" value="Genomic_DNA"/>
</dbReference>
<dbReference type="GO" id="GO:0022857">
    <property type="term" value="F:transmembrane transporter activity"/>
    <property type="evidence" value="ECO:0007669"/>
    <property type="project" value="InterPro"/>
</dbReference>
<evidence type="ECO:0000256" key="5">
    <source>
        <dbReference type="ARBA" id="ARBA00022989"/>
    </source>
</evidence>
<feature type="transmembrane region" description="Helical" evidence="25">
    <location>
        <begin position="353"/>
        <end position="376"/>
    </location>
</feature>
<comment type="catalytic activity">
    <reaction evidence="15">
        <text>L-arginyl-L-alpha-amino acid(out) = L-arginyl-L-alpha-amino acid(in)</text>
        <dbReference type="Rhea" id="RHEA:79371"/>
        <dbReference type="ChEBI" id="CHEBI:84315"/>
    </reaction>
</comment>
<evidence type="ECO:0000256" key="18">
    <source>
        <dbReference type="ARBA" id="ARBA00044912"/>
    </source>
</evidence>
<reference evidence="27 28" key="1">
    <citation type="submission" date="2020-04" db="EMBL/GenBank/DDBJ databases">
        <title>Usitatibacter rugosus gen. nov., sp. nov. and Usitatibacter palustris sp. nov., novel members of Usitatibacteraceae fam. nov. within the order Nitrosomonadales isolated from soil.</title>
        <authorList>
            <person name="Huber K.J."/>
            <person name="Neumann-Schaal M."/>
            <person name="Geppert A."/>
            <person name="Luckner M."/>
            <person name="Wanner G."/>
            <person name="Overmann J."/>
        </authorList>
    </citation>
    <scope>NUCLEOTIDE SEQUENCE [LARGE SCALE GENOMIC DNA]</scope>
    <source>
        <strain evidence="27 28">0125_3</strain>
    </source>
</reference>
<protein>
    <recommendedName>
        <fullName evidence="21">Lysosomal dipeptide transporter MFSD1</fullName>
    </recommendedName>
    <alternativeName>
        <fullName evidence="22">Major facilitator superfamily domain-containing protein 1</fullName>
    </alternativeName>
</protein>
<comment type="catalytic activity">
    <reaction evidence="19">
        <text>L-alanyl-L-lysine(out) = L-alanyl-L-lysine(in)</text>
        <dbReference type="Rhea" id="RHEA:79415"/>
        <dbReference type="ChEBI" id="CHEBI:192470"/>
    </reaction>
</comment>
<feature type="transmembrane region" description="Helical" evidence="25">
    <location>
        <begin position="12"/>
        <end position="31"/>
    </location>
</feature>
<comment type="subunit">
    <text evidence="24">Homodimer. Interacts with lysosomal protein GLMP (via lumenal domain); the interaction starts while both proteins are still in the endoplasmic reticulum and is required for stabilization of MFSD1 in lysosomes but has no direct effect on its targeting to lysosomes or transporter activity.</text>
</comment>
<dbReference type="RefSeq" id="WP_212756792.1">
    <property type="nucleotide sequence ID" value="NZ_CP053069.1"/>
</dbReference>
<comment type="catalytic activity">
    <reaction evidence="17">
        <text>L-arginyl-glycine(out) = L-arginyl-glycine(in)</text>
        <dbReference type="Rhea" id="RHEA:79391"/>
        <dbReference type="ChEBI" id="CHEBI:229955"/>
    </reaction>
</comment>
<keyword evidence="3" id="KW-0813">Transport</keyword>
<comment type="catalytic activity">
    <reaction evidence="14">
        <text>L-aspartyl-L-lysine(out) = L-aspartyl-L-lysine(in)</text>
        <dbReference type="Rhea" id="RHEA:79411"/>
        <dbReference type="ChEBI" id="CHEBI:229953"/>
    </reaction>
</comment>
<comment type="function">
    <text evidence="23">Lysosomal dipeptide uniporter that selectively exports lysine, arginine or histidine-containing dipeptides with a net positive charge from the lysosome lumen into the cytosol. Could play a role in a specific type of protein O-glycosylation indirectly regulating macrophages migration and tissue invasion. Also essential for liver homeostasis.</text>
</comment>
<evidence type="ECO:0000259" key="26">
    <source>
        <dbReference type="PROSITE" id="PS50850"/>
    </source>
</evidence>
<comment type="subcellular location">
    <subcellularLocation>
        <location evidence="1">Lysosome membrane</location>
        <topology evidence="1">Multi-pass membrane protein</topology>
    </subcellularLocation>
</comment>
<evidence type="ECO:0000256" key="4">
    <source>
        <dbReference type="ARBA" id="ARBA00022692"/>
    </source>
</evidence>
<evidence type="ECO:0000256" key="12">
    <source>
        <dbReference type="ARBA" id="ARBA00044891"/>
    </source>
</evidence>
<feature type="transmembrane region" description="Helical" evidence="25">
    <location>
        <begin position="104"/>
        <end position="123"/>
    </location>
</feature>
<evidence type="ECO:0000256" key="25">
    <source>
        <dbReference type="SAM" id="Phobius"/>
    </source>
</evidence>
<comment type="catalytic activity">
    <reaction evidence="18">
        <text>L-histidyl-L-alpha-amino acid(out) = L-histidyl-L-alpha-amino acid(in)</text>
        <dbReference type="Rhea" id="RHEA:79379"/>
        <dbReference type="ChEBI" id="CHEBI:229964"/>
    </reaction>
</comment>
<comment type="similarity">
    <text evidence="2">Belongs to the major facilitator superfamily.</text>
</comment>
<comment type="catalytic activity">
    <reaction evidence="16">
        <text>L-lysyl-L-lysine(out) = L-lysyl-L-lysine(in)</text>
        <dbReference type="Rhea" id="RHEA:79403"/>
        <dbReference type="ChEBI" id="CHEBI:229956"/>
    </reaction>
</comment>
<feature type="transmembrane region" description="Helical" evidence="25">
    <location>
        <begin position="43"/>
        <end position="59"/>
    </location>
</feature>
<comment type="catalytic activity">
    <reaction evidence="11">
        <text>L-alpha-aminoacyl-L-histidine(out) = L-alpha-aminoacyl-L-histidine(in)</text>
        <dbReference type="Rhea" id="RHEA:79375"/>
        <dbReference type="ChEBI" id="CHEBI:229967"/>
    </reaction>
</comment>
<evidence type="ECO:0000256" key="19">
    <source>
        <dbReference type="ARBA" id="ARBA00044919"/>
    </source>
</evidence>
<feature type="transmembrane region" description="Helical" evidence="25">
    <location>
        <begin position="80"/>
        <end position="98"/>
    </location>
</feature>
<evidence type="ECO:0000256" key="23">
    <source>
        <dbReference type="ARBA" id="ARBA00045709"/>
    </source>
</evidence>
<evidence type="ECO:0000256" key="14">
    <source>
        <dbReference type="ARBA" id="ARBA00044898"/>
    </source>
</evidence>
<dbReference type="InterPro" id="IPR011701">
    <property type="entry name" value="MFS"/>
</dbReference>
<evidence type="ECO:0000256" key="20">
    <source>
        <dbReference type="ARBA" id="ARBA00044924"/>
    </source>
</evidence>
<dbReference type="PROSITE" id="PS50850">
    <property type="entry name" value="MFS"/>
    <property type="match status" value="1"/>
</dbReference>
<name>A0A6M4H2A4_9PROT</name>
<feature type="transmembrane region" description="Helical" evidence="25">
    <location>
        <begin position="294"/>
        <end position="312"/>
    </location>
</feature>
<evidence type="ECO:0000256" key="1">
    <source>
        <dbReference type="ARBA" id="ARBA00004155"/>
    </source>
</evidence>
<comment type="catalytic activity">
    <reaction evidence="10">
        <text>L-alpha-aminoacyl-L-arginine(out) = L-alpha-aminoacyl-L-arginine(in)</text>
        <dbReference type="Rhea" id="RHEA:79367"/>
        <dbReference type="ChEBI" id="CHEBI:229968"/>
    </reaction>
</comment>
<dbReference type="InterPro" id="IPR036259">
    <property type="entry name" value="MFS_trans_sf"/>
</dbReference>
<keyword evidence="5 25" id="KW-1133">Transmembrane helix</keyword>
<keyword evidence="4 25" id="KW-0812">Transmembrane</keyword>
<evidence type="ECO:0000256" key="10">
    <source>
        <dbReference type="ARBA" id="ARBA00044881"/>
    </source>
</evidence>
<evidence type="ECO:0000256" key="7">
    <source>
        <dbReference type="ARBA" id="ARBA00023228"/>
    </source>
</evidence>
<dbReference type="Pfam" id="PF07690">
    <property type="entry name" value="MFS_1"/>
    <property type="match status" value="1"/>
</dbReference>
<sequence length="426" mass="44898">MTRSVPPASAAWLVWGMGACFYLIAFYQRVAPAVLAQDLSRDFNLSAAALGNLSAFYFYSYVAGQIPTGLAADRWGPRRLLAAGAAVMALGTLAFGLAPNAIVANAGRLLIGAAGGVAFVAMLKIATHWMVPRQFAYASATALFIGVCGATLAGAPLSFAVAHFGWRSVMVASAIATGLVAVAIWFVVRDDPTERGYASHFPEAAKPHESVSALHALREVLRHRNMWILLVGPAALSAIVLSFAGLWGVPFLVMHYNFTTAEAAGVASLMMIAWSVSGLGYGALSEKLGRRKPVMMGGIVAAMLLWSIVVFVPGLDRAVLIALLVAVGVSCGAFILTFPLAKESVPSRFGGTASGIANMGVMIGGMLMQPLVGVVLDRHWAGVMANGARWYDFDAFRAAFSAMLVWCAISLVLLAFARESHCRQAA</sequence>
<dbReference type="GO" id="GO:0005765">
    <property type="term" value="C:lysosomal membrane"/>
    <property type="evidence" value="ECO:0007669"/>
    <property type="project" value="UniProtKB-SubCell"/>
</dbReference>
<dbReference type="KEGG" id="uru:DSM104443_03817"/>
<evidence type="ECO:0000256" key="8">
    <source>
        <dbReference type="ARBA" id="ARBA00044876"/>
    </source>
</evidence>
<keyword evidence="28" id="KW-1185">Reference proteome</keyword>
<feature type="transmembrane region" description="Helical" evidence="25">
    <location>
        <begin position="261"/>
        <end position="282"/>
    </location>
</feature>
<dbReference type="InterPro" id="IPR052187">
    <property type="entry name" value="MFSD1"/>
</dbReference>
<comment type="catalytic activity">
    <reaction evidence="8">
        <text>L-lysyl-L-alanine(out) = L-lysyl-L-alanine(in)</text>
        <dbReference type="Rhea" id="RHEA:79399"/>
        <dbReference type="ChEBI" id="CHEBI:229954"/>
    </reaction>
</comment>
<evidence type="ECO:0000313" key="28">
    <source>
        <dbReference type="Proteomes" id="UP000501534"/>
    </source>
</evidence>
<keyword evidence="6 25" id="KW-0472">Membrane</keyword>
<evidence type="ECO:0000256" key="17">
    <source>
        <dbReference type="ARBA" id="ARBA00044903"/>
    </source>
</evidence>
<feature type="domain" description="Major facilitator superfamily (MFS) profile" evidence="26">
    <location>
        <begin position="13"/>
        <end position="422"/>
    </location>
</feature>
<accession>A0A6M4H2A4</accession>
<feature type="transmembrane region" description="Helical" evidence="25">
    <location>
        <begin position="396"/>
        <end position="417"/>
    </location>
</feature>
<dbReference type="PANTHER" id="PTHR23512:SF3">
    <property type="entry name" value="MAJOR FACILITATOR SUPERFAMILY DOMAIN-CONTAINING PROTEIN 1"/>
    <property type="match status" value="1"/>
</dbReference>